<keyword evidence="1" id="KW-0472">Membrane</keyword>
<keyword evidence="1" id="KW-1133">Transmembrane helix</keyword>
<reference evidence="2 3" key="1">
    <citation type="submission" date="2019-04" db="EMBL/GenBank/DDBJ databases">
        <title>An improved genome assembly and genetic linkage map for asparagus bean, Vigna unguiculata ssp. sesquipedialis.</title>
        <authorList>
            <person name="Xia Q."/>
            <person name="Zhang R."/>
            <person name="Dong Y."/>
        </authorList>
    </citation>
    <scope>NUCLEOTIDE SEQUENCE [LARGE SCALE GENOMIC DNA]</scope>
    <source>
        <tissue evidence="2">Leaf</tissue>
    </source>
</reference>
<gene>
    <name evidence="2" type="ORF">DEO72_LG8g2460</name>
</gene>
<dbReference type="AlphaFoldDB" id="A0A4D6MUK0"/>
<proteinExistence type="predicted"/>
<keyword evidence="3" id="KW-1185">Reference proteome</keyword>
<dbReference type="EMBL" id="CP039352">
    <property type="protein sequence ID" value="QCE04424.1"/>
    <property type="molecule type" value="Genomic_DNA"/>
</dbReference>
<evidence type="ECO:0000313" key="2">
    <source>
        <dbReference type="EMBL" id="QCE04424.1"/>
    </source>
</evidence>
<protein>
    <submittedName>
        <fullName evidence="2">Uncharacterized protein</fullName>
    </submittedName>
</protein>
<evidence type="ECO:0000256" key="1">
    <source>
        <dbReference type="SAM" id="Phobius"/>
    </source>
</evidence>
<evidence type="ECO:0000313" key="3">
    <source>
        <dbReference type="Proteomes" id="UP000501690"/>
    </source>
</evidence>
<organism evidence="2 3">
    <name type="scientific">Vigna unguiculata</name>
    <name type="common">Cowpea</name>
    <dbReference type="NCBI Taxonomy" id="3917"/>
    <lineage>
        <taxon>Eukaryota</taxon>
        <taxon>Viridiplantae</taxon>
        <taxon>Streptophyta</taxon>
        <taxon>Embryophyta</taxon>
        <taxon>Tracheophyta</taxon>
        <taxon>Spermatophyta</taxon>
        <taxon>Magnoliopsida</taxon>
        <taxon>eudicotyledons</taxon>
        <taxon>Gunneridae</taxon>
        <taxon>Pentapetalae</taxon>
        <taxon>rosids</taxon>
        <taxon>fabids</taxon>
        <taxon>Fabales</taxon>
        <taxon>Fabaceae</taxon>
        <taxon>Papilionoideae</taxon>
        <taxon>50 kb inversion clade</taxon>
        <taxon>NPAAA clade</taxon>
        <taxon>indigoferoid/millettioid clade</taxon>
        <taxon>Phaseoleae</taxon>
        <taxon>Vigna</taxon>
    </lineage>
</organism>
<accession>A0A4D6MUK0</accession>
<keyword evidence="1" id="KW-0812">Transmembrane</keyword>
<dbReference type="Proteomes" id="UP000501690">
    <property type="component" value="Linkage Group LG8"/>
</dbReference>
<sequence>MATVVAFVNSAGMEVLVTVVSGEKVMLLLNSRKDVGGGRRKVCKCCHRGVAVNELAMVVQICVLGNGVKVMALLWWCVFRQVVEVSRRGGIMAAGVGM</sequence>
<feature type="transmembrane region" description="Helical" evidence="1">
    <location>
        <begin position="57"/>
        <end position="78"/>
    </location>
</feature>
<name>A0A4D6MUK0_VIGUN</name>